<evidence type="ECO:0000313" key="3">
    <source>
        <dbReference type="EMBL" id="KJY48611.1"/>
    </source>
</evidence>
<dbReference type="PATRIC" id="fig|1218508.4.peg.998"/>
<dbReference type="HOGENOM" id="CLU_033323_9_0_9"/>
<feature type="binding site" evidence="2">
    <location>
        <position position="59"/>
    </location>
    <ligand>
        <name>substrate</name>
    </ligand>
</feature>
<dbReference type="Gene3D" id="3.40.50.1240">
    <property type="entry name" value="Phosphoglycerate mutase-like"/>
    <property type="match status" value="1"/>
</dbReference>
<dbReference type="RefSeq" id="WP_045922875.1">
    <property type="nucleotide sequence ID" value="NZ_JBHTHW010000008.1"/>
</dbReference>
<gene>
    <name evidence="3" type="primary">gpm4</name>
    <name evidence="3" type="ORF">JG29_10130</name>
</gene>
<dbReference type="EMBL" id="JXBZ01000008">
    <property type="protein sequence ID" value="KJY48611.1"/>
    <property type="molecule type" value="Genomic_DNA"/>
</dbReference>
<dbReference type="PANTHER" id="PTHR48100">
    <property type="entry name" value="BROAD-SPECIFICITY PHOSPHATASE YOR283W-RELATED"/>
    <property type="match status" value="1"/>
</dbReference>
<evidence type="ECO:0000256" key="1">
    <source>
        <dbReference type="PIRSR" id="PIRSR613078-1"/>
    </source>
</evidence>
<dbReference type="InterPro" id="IPR013078">
    <property type="entry name" value="His_Pase_superF_clade-1"/>
</dbReference>
<reference evidence="3 4" key="1">
    <citation type="submission" date="2014-12" db="EMBL/GenBank/DDBJ databases">
        <title>Comparative genomics of the lactic acid bacteria isolated from the honey bee gut.</title>
        <authorList>
            <person name="Ellegaard K.M."/>
            <person name="Tamarit D."/>
            <person name="Javelind E."/>
            <person name="Olofsson T."/>
            <person name="Andersson S.G."/>
            <person name="Vasquez A."/>
        </authorList>
    </citation>
    <scope>NUCLEOTIDE SEQUENCE [LARGE SCALE GENOMIC DNA]</scope>
    <source>
        <strain evidence="3 4">Hon2</strain>
    </source>
</reference>
<dbReference type="STRING" id="1218508.JG29_10130"/>
<dbReference type="InterPro" id="IPR050275">
    <property type="entry name" value="PGM_Phosphatase"/>
</dbReference>
<dbReference type="GO" id="GO:0016791">
    <property type="term" value="F:phosphatase activity"/>
    <property type="evidence" value="ECO:0007669"/>
    <property type="project" value="TreeGrafter"/>
</dbReference>
<dbReference type="Pfam" id="PF00300">
    <property type="entry name" value="His_Phos_1"/>
    <property type="match status" value="1"/>
</dbReference>
<organism evidence="3 4">
    <name type="scientific">Bombilactobacillus mellis</name>
    <dbReference type="NCBI Taxonomy" id="1218508"/>
    <lineage>
        <taxon>Bacteria</taxon>
        <taxon>Bacillati</taxon>
        <taxon>Bacillota</taxon>
        <taxon>Bacilli</taxon>
        <taxon>Lactobacillales</taxon>
        <taxon>Lactobacillaceae</taxon>
        <taxon>Bombilactobacillus</taxon>
    </lineage>
</organism>
<dbReference type="PANTHER" id="PTHR48100:SF1">
    <property type="entry name" value="HISTIDINE PHOSPHATASE FAMILY PROTEIN-RELATED"/>
    <property type="match status" value="1"/>
</dbReference>
<dbReference type="Proteomes" id="UP000033695">
    <property type="component" value="Unassembled WGS sequence"/>
</dbReference>
<accession>A0A0F4KTS3</accession>
<dbReference type="GO" id="GO:0005737">
    <property type="term" value="C:cytoplasm"/>
    <property type="evidence" value="ECO:0007669"/>
    <property type="project" value="TreeGrafter"/>
</dbReference>
<feature type="active site" description="Proton donor/acceptor" evidence="1">
    <location>
        <position position="85"/>
    </location>
</feature>
<evidence type="ECO:0000256" key="2">
    <source>
        <dbReference type="PIRSR" id="PIRSR613078-2"/>
    </source>
</evidence>
<dbReference type="SMART" id="SM00855">
    <property type="entry name" value="PGAM"/>
    <property type="match status" value="1"/>
</dbReference>
<sequence>MTRFYFVRHGKTVWNLEGRYQGARGDSPLLPESYQDIKSLAQFLRPQHIDWIYSSPIKRAYLTAQTLDQALGGDIPLSTNAALKEFDLGIMEGQKFSVMEQKYPQEVWAFRHDPSQYDATSIQGESFESVVHRTNDFIKGLARPLAAQTQVFIIVSHGAASVAMIKGLLKVPLHNFRDQGGLANTSLTTLDTYDHGQSFQLIKWNDTSFLQRPTTQTDTI</sequence>
<keyword evidence="4" id="KW-1185">Reference proteome</keyword>
<proteinExistence type="predicted"/>
<feature type="binding site" evidence="2">
    <location>
        <begin position="8"/>
        <end position="15"/>
    </location>
    <ligand>
        <name>substrate</name>
    </ligand>
</feature>
<name>A0A0F4KTS3_9LACO</name>
<dbReference type="AlphaFoldDB" id="A0A0F4KTS3"/>
<evidence type="ECO:0000313" key="4">
    <source>
        <dbReference type="Proteomes" id="UP000033695"/>
    </source>
</evidence>
<protein>
    <submittedName>
        <fullName evidence="3">Phosphoglycerate mutase family protein</fullName>
    </submittedName>
</protein>
<dbReference type="InterPro" id="IPR029033">
    <property type="entry name" value="His_PPase_superfam"/>
</dbReference>
<feature type="active site" description="Tele-phosphohistidine intermediate" evidence="1">
    <location>
        <position position="9"/>
    </location>
</feature>
<dbReference type="CDD" id="cd07067">
    <property type="entry name" value="HP_PGM_like"/>
    <property type="match status" value="1"/>
</dbReference>
<dbReference type="SUPFAM" id="SSF53254">
    <property type="entry name" value="Phosphoglycerate mutase-like"/>
    <property type="match status" value="1"/>
</dbReference>
<dbReference type="OrthoDB" id="9782128at2"/>
<comment type="caution">
    <text evidence="3">The sequence shown here is derived from an EMBL/GenBank/DDBJ whole genome shotgun (WGS) entry which is preliminary data.</text>
</comment>